<dbReference type="InterPro" id="IPR027267">
    <property type="entry name" value="AH/BAR_dom_sf"/>
</dbReference>
<feature type="compositionally biased region" description="Acidic residues" evidence="1">
    <location>
        <begin position="308"/>
        <end position="329"/>
    </location>
</feature>
<accession>A0A6J2XWF7</accession>
<dbReference type="Proteomes" id="UP000504635">
    <property type="component" value="Unplaced"/>
</dbReference>
<feature type="compositionally biased region" description="Polar residues" evidence="1">
    <location>
        <begin position="276"/>
        <end position="285"/>
    </location>
</feature>
<dbReference type="OrthoDB" id="60621at2759"/>
<dbReference type="GO" id="GO:0035869">
    <property type="term" value="C:ciliary transition zone"/>
    <property type="evidence" value="ECO:0007669"/>
    <property type="project" value="TreeGrafter"/>
</dbReference>
<organism evidence="2 3">
    <name type="scientific">Sitophilus oryzae</name>
    <name type="common">Rice weevil</name>
    <name type="synonym">Curculio oryzae</name>
    <dbReference type="NCBI Taxonomy" id="7048"/>
    <lineage>
        <taxon>Eukaryota</taxon>
        <taxon>Metazoa</taxon>
        <taxon>Ecdysozoa</taxon>
        <taxon>Arthropoda</taxon>
        <taxon>Hexapoda</taxon>
        <taxon>Insecta</taxon>
        <taxon>Pterygota</taxon>
        <taxon>Neoptera</taxon>
        <taxon>Endopterygota</taxon>
        <taxon>Coleoptera</taxon>
        <taxon>Polyphaga</taxon>
        <taxon>Cucujiformia</taxon>
        <taxon>Curculionidae</taxon>
        <taxon>Dryophthorinae</taxon>
        <taxon>Sitophilus</taxon>
    </lineage>
</organism>
<evidence type="ECO:0000256" key="1">
    <source>
        <dbReference type="SAM" id="MobiDB-lite"/>
    </source>
</evidence>
<dbReference type="Gene3D" id="1.20.1270.60">
    <property type="entry name" value="Arfaptin homology (AH) domain/BAR domain"/>
    <property type="match status" value="1"/>
</dbReference>
<dbReference type="InParanoid" id="A0A6J2XWF7"/>
<dbReference type="RefSeq" id="XP_030754954.1">
    <property type="nucleotide sequence ID" value="XM_030899094.1"/>
</dbReference>
<evidence type="ECO:0000313" key="2">
    <source>
        <dbReference type="Proteomes" id="UP000504635"/>
    </source>
</evidence>
<protein>
    <submittedName>
        <fullName evidence="3">Protein FAM92A</fullName>
    </submittedName>
</protein>
<dbReference type="FunCoup" id="A0A6J2XWF7">
    <property type="interactions" value="226"/>
</dbReference>
<reference evidence="3" key="1">
    <citation type="submission" date="2025-08" db="UniProtKB">
        <authorList>
            <consortium name="RefSeq"/>
        </authorList>
    </citation>
    <scope>IDENTIFICATION</scope>
    <source>
        <tissue evidence="3">Gonads</tissue>
    </source>
</reference>
<dbReference type="PANTHER" id="PTHR21223">
    <property type="entry name" value="CBY1-INTERACTING BAR DOMAIN-CONTAINING PROTEIN HOMOLOG"/>
    <property type="match status" value="1"/>
</dbReference>
<feature type="compositionally biased region" description="Basic and acidic residues" evidence="1">
    <location>
        <begin position="330"/>
        <end position="340"/>
    </location>
</feature>
<dbReference type="AlphaFoldDB" id="A0A6J2XWF7"/>
<dbReference type="Pfam" id="PF06730">
    <property type="entry name" value="FAM92"/>
    <property type="match status" value="1"/>
</dbReference>
<dbReference type="GO" id="GO:0060271">
    <property type="term" value="P:cilium assembly"/>
    <property type="evidence" value="ECO:0007669"/>
    <property type="project" value="TreeGrafter"/>
</dbReference>
<dbReference type="CTD" id="34654"/>
<dbReference type="KEGG" id="soy:115881554"/>
<dbReference type="SUPFAM" id="SSF103657">
    <property type="entry name" value="BAR/IMD domain-like"/>
    <property type="match status" value="1"/>
</dbReference>
<dbReference type="InterPro" id="IPR009602">
    <property type="entry name" value="CBAR/FAM92"/>
</dbReference>
<proteinExistence type="predicted"/>
<dbReference type="PANTHER" id="PTHR21223:SF2">
    <property type="entry name" value="CBY1-INTERACTING BAR DOMAIN-CONTAINING PROTEIN HOMOLOG"/>
    <property type="match status" value="1"/>
</dbReference>
<keyword evidence="2" id="KW-1185">Reference proteome</keyword>
<sequence length="353" mass="39913">MIFMHELLIFFISEEEAKFLQERIQTTEKHLADLCDVFSQYTRKAARLRDKSDELAQVATAYSSNESINKSLALGLENFADSISTLGDYGDLRTQALTLKITGALSKYDNVCKKAKEEVKDIFAARQKEIQRKRQLDRLRDKNPRNRQLIEQAETDYLKATSELSKTVHAIEERSATFEKQKLHDIKAILLNFISIELGYHAKALEVLTSSFTQVNNINEDVDLEEFNETRNKLDLEFKKSLRLSGSLQKADGSRGLLLRSAQSLGSLGSIFSASGSRRPTTALHQSKEKINKQKTIKSNEKKHSQSDDDSSEEDTSSDIVEDNDDSVDTDSKLSSDKESPVVIRKSNIKHCN</sequence>
<feature type="compositionally biased region" description="Basic and acidic residues" evidence="1">
    <location>
        <begin position="286"/>
        <end position="307"/>
    </location>
</feature>
<gene>
    <name evidence="3" type="primary">LOC115881554</name>
</gene>
<feature type="region of interest" description="Disordered" evidence="1">
    <location>
        <begin position="276"/>
        <end position="353"/>
    </location>
</feature>
<evidence type="ECO:0000313" key="3">
    <source>
        <dbReference type="RefSeq" id="XP_030754954.1"/>
    </source>
</evidence>
<name>A0A6J2XWF7_SITOR</name>
<dbReference type="GO" id="GO:0036064">
    <property type="term" value="C:ciliary basal body"/>
    <property type="evidence" value="ECO:0007669"/>
    <property type="project" value="TreeGrafter"/>
</dbReference>
<dbReference type="GeneID" id="115881554"/>